<feature type="domain" description="Beta/gamma crystallin 'Greek key'" evidence="4">
    <location>
        <begin position="37"/>
        <end position="95"/>
    </location>
</feature>
<dbReference type="Gene3D" id="2.60.20.10">
    <property type="entry name" value="Crystallins"/>
    <property type="match status" value="1"/>
</dbReference>
<dbReference type="Proteomes" id="UP000002279">
    <property type="component" value="Chromosome 7"/>
</dbReference>
<dbReference type="PANTHER" id="PTHR11818">
    <property type="entry name" value="BETA/GAMMA CRYSTALLIN"/>
    <property type="match status" value="1"/>
</dbReference>
<comment type="similarity">
    <text evidence="1">Belongs to the beta/gamma-crystallin family.</text>
</comment>
<proteinExistence type="inferred from homology"/>
<feature type="compositionally biased region" description="Low complexity" evidence="3">
    <location>
        <begin position="19"/>
        <end position="29"/>
    </location>
</feature>
<feature type="region of interest" description="Disordered" evidence="3">
    <location>
        <begin position="90"/>
        <end position="124"/>
    </location>
</feature>
<evidence type="ECO:0000256" key="3">
    <source>
        <dbReference type="SAM" id="MobiDB-lite"/>
    </source>
</evidence>
<accession>A0A6I8N2H7</accession>
<dbReference type="SUPFAM" id="SSF49695">
    <property type="entry name" value="gamma-Crystallin-like"/>
    <property type="match status" value="1"/>
</dbReference>
<protein>
    <recommendedName>
        <fullName evidence="4">Beta/gamma crystallin 'Greek key' domain-containing protein</fullName>
    </recommendedName>
</protein>
<keyword evidence="6" id="KW-1185">Reference proteome</keyword>
<evidence type="ECO:0000256" key="2">
    <source>
        <dbReference type="ARBA" id="ARBA00022737"/>
    </source>
</evidence>
<evidence type="ECO:0000256" key="1">
    <source>
        <dbReference type="ARBA" id="ARBA00009646"/>
    </source>
</evidence>
<dbReference type="PANTHER" id="PTHR11818:SF42">
    <property type="entry name" value="VOLTAGE-GATED HYDROGEN CHANNEL 1"/>
    <property type="match status" value="1"/>
</dbReference>
<reference evidence="5" key="2">
    <citation type="submission" date="2025-08" db="UniProtKB">
        <authorList>
            <consortium name="Ensembl"/>
        </authorList>
    </citation>
    <scope>IDENTIFICATION</scope>
    <source>
        <strain evidence="5">Glennie</strain>
    </source>
</reference>
<feature type="region of interest" description="Disordered" evidence="3">
    <location>
        <begin position="1"/>
        <end position="29"/>
    </location>
</feature>
<keyword evidence="2" id="KW-0677">Repeat</keyword>
<dbReference type="InterPro" id="IPR001064">
    <property type="entry name" value="Beta/gamma_crystallin"/>
</dbReference>
<dbReference type="InterPro" id="IPR050252">
    <property type="entry name" value="Beta/Gamma-Crystallin"/>
</dbReference>
<dbReference type="Ensembl" id="ENSOANT00000062160.1">
    <property type="protein sequence ID" value="ENSOANP00000035274.1"/>
    <property type="gene ID" value="ENSOANG00000045904.1"/>
</dbReference>
<reference evidence="5" key="3">
    <citation type="submission" date="2025-09" db="UniProtKB">
        <authorList>
            <consortium name="Ensembl"/>
        </authorList>
    </citation>
    <scope>IDENTIFICATION</scope>
    <source>
        <strain evidence="5">Glennie</strain>
    </source>
</reference>
<organism evidence="5 6">
    <name type="scientific">Ornithorhynchus anatinus</name>
    <name type="common">Duckbill platypus</name>
    <dbReference type="NCBI Taxonomy" id="9258"/>
    <lineage>
        <taxon>Eukaryota</taxon>
        <taxon>Metazoa</taxon>
        <taxon>Chordata</taxon>
        <taxon>Craniata</taxon>
        <taxon>Vertebrata</taxon>
        <taxon>Euteleostomi</taxon>
        <taxon>Mammalia</taxon>
        <taxon>Monotremata</taxon>
        <taxon>Ornithorhynchidae</taxon>
        <taxon>Ornithorhynchus</taxon>
    </lineage>
</organism>
<evidence type="ECO:0000313" key="5">
    <source>
        <dbReference type="Ensembl" id="ENSOANP00000035274.1"/>
    </source>
</evidence>
<reference evidence="5 6" key="1">
    <citation type="journal article" date="2008" name="Nature">
        <title>Genome analysis of the platypus reveals unique signatures of evolution.</title>
        <authorList>
            <person name="Warren W.C."/>
            <person name="Hillier L.W."/>
            <person name="Marshall Graves J.A."/>
            <person name="Birney E."/>
            <person name="Ponting C.P."/>
            <person name="Grutzner F."/>
            <person name="Belov K."/>
            <person name="Miller W."/>
            <person name="Clarke L."/>
            <person name="Chinwalla A.T."/>
            <person name="Yang S.P."/>
            <person name="Heger A."/>
            <person name="Locke D.P."/>
            <person name="Miethke P."/>
            <person name="Waters P.D."/>
            <person name="Veyrunes F."/>
            <person name="Fulton L."/>
            <person name="Fulton B."/>
            <person name="Graves T."/>
            <person name="Wallis J."/>
            <person name="Puente X.S."/>
            <person name="Lopez-Otin C."/>
            <person name="Ordonez G.R."/>
            <person name="Eichler E.E."/>
            <person name="Chen L."/>
            <person name="Cheng Z."/>
            <person name="Deakin J.E."/>
            <person name="Alsop A."/>
            <person name="Thompson K."/>
            <person name="Kirby P."/>
            <person name="Papenfuss A.T."/>
            <person name="Wakefield M.J."/>
            <person name="Olender T."/>
            <person name="Lancet D."/>
            <person name="Huttley G.A."/>
            <person name="Smit A.F."/>
            <person name="Pask A."/>
            <person name="Temple-Smith P."/>
            <person name="Batzer M.A."/>
            <person name="Walker J.A."/>
            <person name="Konkel M.K."/>
            <person name="Harris R.S."/>
            <person name="Whittington C.M."/>
            <person name="Wong E.S."/>
            <person name="Gemmell N.J."/>
            <person name="Buschiazzo E."/>
            <person name="Vargas Jentzsch I.M."/>
            <person name="Merkel A."/>
            <person name="Schmitz J."/>
            <person name="Zemann A."/>
            <person name="Churakov G."/>
            <person name="Kriegs J.O."/>
            <person name="Brosius J."/>
            <person name="Murchison E.P."/>
            <person name="Sachidanandam R."/>
            <person name="Smith C."/>
            <person name="Hannon G.J."/>
            <person name="Tsend-Ayush E."/>
            <person name="McMillan D."/>
            <person name="Attenborough R."/>
            <person name="Rens W."/>
            <person name="Ferguson-Smith M."/>
            <person name="Lefevre C.M."/>
            <person name="Sharp J.A."/>
            <person name="Nicholas K.R."/>
            <person name="Ray D.A."/>
            <person name="Kube M."/>
            <person name="Reinhardt R."/>
            <person name="Pringle T.H."/>
            <person name="Taylor J."/>
            <person name="Jones R.C."/>
            <person name="Nixon B."/>
            <person name="Dacheux J.L."/>
            <person name="Niwa H."/>
            <person name="Sekita Y."/>
            <person name="Huang X."/>
            <person name="Stark A."/>
            <person name="Kheradpour P."/>
            <person name="Kellis M."/>
            <person name="Flicek P."/>
            <person name="Chen Y."/>
            <person name="Webber C."/>
            <person name="Hardison R."/>
            <person name="Nelson J."/>
            <person name="Hallsworth-Pepin K."/>
            <person name="Delehaunty K."/>
            <person name="Markovic C."/>
            <person name="Minx P."/>
            <person name="Feng Y."/>
            <person name="Kremitzki C."/>
            <person name="Mitreva M."/>
            <person name="Glasscock J."/>
            <person name="Wylie T."/>
            <person name="Wohldmann P."/>
            <person name="Thiru P."/>
            <person name="Nhan M.N."/>
            <person name="Pohl C.S."/>
            <person name="Smith S.M."/>
            <person name="Hou S."/>
            <person name="Nefedov M."/>
            <person name="de Jong P.J."/>
            <person name="Renfree M.B."/>
            <person name="Mardis E.R."/>
            <person name="Wilson R.K."/>
        </authorList>
    </citation>
    <scope>NUCLEOTIDE SEQUENCE [LARGE SCALE GENOMIC DNA]</scope>
    <source>
        <strain evidence="5 6">Glennie</strain>
    </source>
</reference>
<sequence>NGCRRDSGNKSPHCNGTVRSPSLRTASSRAAATSAAGTVLTCRQYLTRCNSIRVDCGLWVLYERANYEYVLRRGEYADYQRWMGPNDSVGSCRGVPRVSPGESAGRLRAGGRRVSDDFRGMERN</sequence>
<dbReference type="AlphaFoldDB" id="A0A6I8N2H7"/>
<name>A0A6I8N2H7_ORNAN</name>
<feature type="compositionally biased region" description="Basic and acidic residues" evidence="3">
    <location>
        <begin position="113"/>
        <end position="124"/>
    </location>
</feature>
<evidence type="ECO:0000313" key="6">
    <source>
        <dbReference type="Proteomes" id="UP000002279"/>
    </source>
</evidence>
<feature type="compositionally biased region" description="Polar residues" evidence="3">
    <location>
        <begin position="9"/>
        <end position="18"/>
    </location>
</feature>
<dbReference type="SMART" id="SM00247">
    <property type="entry name" value="XTALbg"/>
    <property type="match status" value="1"/>
</dbReference>
<dbReference type="Pfam" id="PF00030">
    <property type="entry name" value="Crystall"/>
    <property type="match status" value="1"/>
</dbReference>
<evidence type="ECO:0000259" key="4">
    <source>
        <dbReference type="SMART" id="SM00247"/>
    </source>
</evidence>
<dbReference type="InParanoid" id="A0A6I8N2H7"/>
<dbReference type="InterPro" id="IPR011024">
    <property type="entry name" value="G_crystallin-like"/>
</dbReference>